<dbReference type="SUPFAM" id="SSF101690">
    <property type="entry name" value="PAZ domain"/>
    <property type="match status" value="1"/>
</dbReference>
<evidence type="ECO:0000313" key="4">
    <source>
        <dbReference type="EMBL" id="RIB04001.1"/>
    </source>
</evidence>
<sequence>MSSDMKNKIALRPSGPATRGELVEVTVNYVAIAKSFKYPTVHSYSFEVATQQRKKAKREEAEEVFYQLLKNNEFGQNVFPVYDGNMIYSNNKLCGGKDNKKFYSINILPKDDAGRPKSFSAMLKYSNKCETYQMSDYVKVGTNQRWGDDIQNNLRVLNTFINSDVRSQYLTHGRKQIFPKPNPQNRLYLPDGIELMIGFYQSVRPGWDKLLINIDICATTFYPSGPLIELIPKILATKKSKDDLRRGLSRDEIKNLERFIKGISFTTTYRSSNNSKPKKKASYITEKSAQQLKFKLNDQNISVSEYYRNSGTTLEYSMLPCIVVKSTKRGQNDAYFPLEICSIISGQKFKVDDLNKAQRQDMIKKTAIKPADRFQRINNGLTNVYKHSENNAMKSIGMDVGKELMKTISRVLDPPKLTATPENTEIIPESGSWSVPKFITPAVLHSWSIVCFDPELKKQHVEGAIRTLMEVLVEKGLKVHPPLKMIPGNPQNCKEALTLAAQRGNPKLNPQLIVCILASKVNGMSGIYADIKRTCLVDLGINSQCFQSKEIGDRLWRQICHNVALKINGKLGGTNSRLIQKQLDFKSSKRYMIIGADVFHPSKEDKRKGRPSTAAIVASMDQYATKYAGRYSMNKKLKNEVIEEIDSIVIDFVKLFEEKSKKFLPEAILFYRDGVAEGQFEIIMENEVAKLIDALKDFYKSRGLSPPKLTFVIMQKRHHTRAKPNDESKADPKGNGNCKPGTIIDKDIVVPQYFTFFLQSHSSPLGTARPAYYHVIYDETGFSQDEMHTLTYNLCFSSVRCNLALSMVTPLHYAHNLANLAKNFVTYKEFPVKAAGRGGRQPQAPAPADPEFVQEGKVLYVHDNIKNTMYFA</sequence>
<dbReference type="Gene3D" id="2.170.260.10">
    <property type="entry name" value="paz domain"/>
    <property type="match status" value="1"/>
</dbReference>
<comment type="caution">
    <text evidence="4">The sequence shown here is derived from an EMBL/GenBank/DDBJ whole genome shotgun (WGS) entry which is preliminary data.</text>
</comment>
<dbReference type="SMART" id="SM00950">
    <property type="entry name" value="Piwi"/>
    <property type="match status" value="1"/>
</dbReference>
<feature type="domain" description="PAZ" evidence="2">
    <location>
        <begin position="226"/>
        <end position="345"/>
    </location>
</feature>
<dbReference type="Gene3D" id="3.40.50.2300">
    <property type="match status" value="1"/>
</dbReference>
<dbReference type="EMBL" id="QKWP01002275">
    <property type="protein sequence ID" value="RIB04001.1"/>
    <property type="molecule type" value="Genomic_DNA"/>
</dbReference>
<dbReference type="Gene3D" id="3.30.420.10">
    <property type="entry name" value="Ribonuclease H-like superfamily/Ribonuclease H"/>
    <property type="match status" value="1"/>
</dbReference>
<dbReference type="SUPFAM" id="SSF53098">
    <property type="entry name" value="Ribonuclease H-like"/>
    <property type="match status" value="1"/>
</dbReference>
<dbReference type="PANTHER" id="PTHR22891">
    <property type="entry name" value="EUKARYOTIC TRANSLATION INITIATION FACTOR 2C"/>
    <property type="match status" value="1"/>
</dbReference>
<dbReference type="GO" id="GO:0003723">
    <property type="term" value="F:RNA binding"/>
    <property type="evidence" value="ECO:0007669"/>
    <property type="project" value="InterPro"/>
</dbReference>
<dbReference type="Pfam" id="PF02170">
    <property type="entry name" value="PAZ"/>
    <property type="match status" value="1"/>
</dbReference>
<feature type="domain" description="Piwi" evidence="3">
    <location>
        <begin position="512"/>
        <end position="826"/>
    </location>
</feature>
<gene>
    <name evidence="4" type="ORF">C2G38_2008609</name>
</gene>
<organism evidence="4 5">
    <name type="scientific">Gigaspora rosea</name>
    <dbReference type="NCBI Taxonomy" id="44941"/>
    <lineage>
        <taxon>Eukaryota</taxon>
        <taxon>Fungi</taxon>
        <taxon>Fungi incertae sedis</taxon>
        <taxon>Mucoromycota</taxon>
        <taxon>Glomeromycotina</taxon>
        <taxon>Glomeromycetes</taxon>
        <taxon>Diversisporales</taxon>
        <taxon>Gigasporaceae</taxon>
        <taxon>Gigaspora</taxon>
    </lineage>
</organism>
<dbReference type="SMART" id="SM00949">
    <property type="entry name" value="PAZ"/>
    <property type="match status" value="1"/>
</dbReference>
<name>A0A397U2W0_9GLOM</name>
<protein>
    <submittedName>
        <fullName evidence="4">Piwi domain-containing protein</fullName>
    </submittedName>
</protein>
<dbReference type="OrthoDB" id="2328032at2759"/>
<dbReference type="PROSITE" id="PS50822">
    <property type="entry name" value="PIWI"/>
    <property type="match status" value="1"/>
</dbReference>
<reference evidence="4 5" key="1">
    <citation type="submission" date="2018-06" db="EMBL/GenBank/DDBJ databases">
        <title>Comparative genomics reveals the genomic features of Rhizophagus irregularis, R. cerebriforme, R. diaphanum and Gigaspora rosea, and their symbiotic lifestyle signature.</title>
        <authorList>
            <person name="Morin E."/>
            <person name="San Clemente H."/>
            <person name="Chen E.C.H."/>
            <person name="De La Providencia I."/>
            <person name="Hainaut M."/>
            <person name="Kuo A."/>
            <person name="Kohler A."/>
            <person name="Murat C."/>
            <person name="Tang N."/>
            <person name="Roy S."/>
            <person name="Loubradou J."/>
            <person name="Henrissat B."/>
            <person name="Grigoriev I.V."/>
            <person name="Corradi N."/>
            <person name="Roux C."/>
            <person name="Martin F.M."/>
        </authorList>
    </citation>
    <scope>NUCLEOTIDE SEQUENCE [LARGE SCALE GENOMIC DNA]</scope>
    <source>
        <strain evidence="4 5">DAOM 194757</strain>
    </source>
</reference>
<dbReference type="STRING" id="44941.A0A397U2W0"/>
<dbReference type="AlphaFoldDB" id="A0A397U2W0"/>
<dbReference type="SMART" id="SM01163">
    <property type="entry name" value="DUF1785"/>
    <property type="match status" value="1"/>
</dbReference>
<dbReference type="Pfam" id="PF02171">
    <property type="entry name" value="Piwi"/>
    <property type="match status" value="1"/>
</dbReference>
<dbReference type="InterPro" id="IPR003165">
    <property type="entry name" value="Piwi"/>
</dbReference>
<dbReference type="PROSITE" id="PS50821">
    <property type="entry name" value="PAZ"/>
    <property type="match status" value="1"/>
</dbReference>
<keyword evidence="5" id="KW-1185">Reference proteome</keyword>
<dbReference type="Pfam" id="PF08699">
    <property type="entry name" value="ArgoL1"/>
    <property type="match status" value="1"/>
</dbReference>
<dbReference type="Proteomes" id="UP000266673">
    <property type="component" value="Unassembled WGS sequence"/>
</dbReference>
<comment type="similarity">
    <text evidence="1">Belongs to the argonaute family.</text>
</comment>
<dbReference type="InterPro" id="IPR036397">
    <property type="entry name" value="RNaseH_sf"/>
</dbReference>
<evidence type="ECO:0000313" key="5">
    <source>
        <dbReference type="Proteomes" id="UP000266673"/>
    </source>
</evidence>
<accession>A0A397U2W0</accession>
<dbReference type="InterPro" id="IPR014811">
    <property type="entry name" value="ArgoL1"/>
</dbReference>
<evidence type="ECO:0000256" key="1">
    <source>
        <dbReference type="RuleBase" id="RU361178"/>
    </source>
</evidence>
<dbReference type="InterPro" id="IPR036085">
    <property type="entry name" value="PAZ_dom_sf"/>
</dbReference>
<evidence type="ECO:0000259" key="3">
    <source>
        <dbReference type="PROSITE" id="PS50822"/>
    </source>
</evidence>
<evidence type="ECO:0000259" key="2">
    <source>
        <dbReference type="PROSITE" id="PS50821"/>
    </source>
</evidence>
<dbReference type="CDD" id="cd02846">
    <property type="entry name" value="PAZ_argonaute_like"/>
    <property type="match status" value="1"/>
</dbReference>
<dbReference type="InterPro" id="IPR003100">
    <property type="entry name" value="PAZ_dom"/>
</dbReference>
<proteinExistence type="inferred from homology"/>
<dbReference type="InterPro" id="IPR012337">
    <property type="entry name" value="RNaseH-like_sf"/>
</dbReference>